<comment type="subcellular location">
    <subcellularLocation>
        <location evidence="1">Cytoplasm</location>
    </subcellularLocation>
</comment>
<dbReference type="STRING" id="1257118.L8GTS6"/>
<feature type="region of interest" description="Disordered" evidence="6">
    <location>
        <begin position="776"/>
        <end position="808"/>
    </location>
</feature>
<keyword evidence="4" id="KW-0677">Repeat</keyword>
<gene>
    <name evidence="8" type="ORF">ACA1_222740</name>
</gene>
<accession>L8GTS6</accession>
<dbReference type="InterPro" id="IPR011989">
    <property type="entry name" value="ARM-like"/>
</dbReference>
<dbReference type="Proteomes" id="UP000011083">
    <property type="component" value="Unassembled WGS sequence"/>
</dbReference>
<evidence type="ECO:0000256" key="4">
    <source>
        <dbReference type="ARBA" id="ARBA00022737"/>
    </source>
</evidence>
<dbReference type="SUPFAM" id="SSF48371">
    <property type="entry name" value="ARM repeat"/>
    <property type="match status" value="1"/>
</dbReference>
<dbReference type="GO" id="GO:0005737">
    <property type="term" value="C:cytoplasm"/>
    <property type="evidence" value="ECO:0007669"/>
    <property type="project" value="UniProtKB-SubCell"/>
</dbReference>
<feature type="region of interest" description="Disordered" evidence="6">
    <location>
        <begin position="273"/>
        <end position="368"/>
    </location>
</feature>
<dbReference type="Pfam" id="PF25574">
    <property type="entry name" value="TPR_IMB1"/>
    <property type="match status" value="1"/>
</dbReference>
<keyword evidence="2" id="KW-0813">Transport</keyword>
<dbReference type="Gene3D" id="1.25.10.10">
    <property type="entry name" value="Leucine-rich Repeat Variant"/>
    <property type="match status" value="2"/>
</dbReference>
<dbReference type="VEuPathDB" id="AmoebaDB:ACA1_222740"/>
<reference evidence="8 9" key="1">
    <citation type="journal article" date="2013" name="Genome Biol.">
        <title>Genome of Acanthamoeba castellanii highlights extensive lateral gene transfer and early evolution of tyrosine kinase signaling.</title>
        <authorList>
            <person name="Clarke M."/>
            <person name="Lohan A.J."/>
            <person name="Liu B."/>
            <person name="Lagkouvardos I."/>
            <person name="Roy S."/>
            <person name="Zafar N."/>
            <person name="Bertelli C."/>
            <person name="Schilde C."/>
            <person name="Kianianmomeni A."/>
            <person name="Burglin T.R."/>
            <person name="Frech C."/>
            <person name="Turcotte B."/>
            <person name="Kopec K.O."/>
            <person name="Synnott J.M."/>
            <person name="Choo C."/>
            <person name="Paponov I."/>
            <person name="Finkler A."/>
            <person name="Soon Heng Tan C."/>
            <person name="Hutchins A.P."/>
            <person name="Weinmeier T."/>
            <person name="Rattei T."/>
            <person name="Chu J.S."/>
            <person name="Gimenez G."/>
            <person name="Irimia M."/>
            <person name="Rigden D.J."/>
            <person name="Fitzpatrick D.A."/>
            <person name="Lorenzo-Morales J."/>
            <person name="Bateman A."/>
            <person name="Chiu C.H."/>
            <person name="Tang P."/>
            <person name="Hegemann P."/>
            <person name="Fromm H."/>
            <person name="Raoult D."/>
            <person name="Greub G."/>
            <person name="Miranda-Saavedra D."/>
            <person name="Chen N."/>
            <person name="Nash P."/>
            <person name="Ginger M.L."/>
            <person name="Horn M."/>
            <person name="Schaap P."/>
            <person name="Caler L."/>
            <person name="Loftus B."/>
        </authorList>
    </citation>
    <scope>NUCLEOTIDE SEQUENCE [LARGE SCALE GENOMIC DNA]</scope>
    <source>
        <strain evidence="8 9">Neff</strain>
    </source>
</reference>
<name>L8GTS6_ACACF</name>
<evidence type="ECO:0000256" key="2">
    <source>
        <dbReference type="ARBA" id="ARBA00022448"/>
    </source>
</evidence>
<organism evidence="8 9">
    <name type="scientific">Acanthamoeba castellanii (strain ATCC 30010 / Neff)</name>
    <dbReference type="NCBI Taxonomy" id="1257118"/>
    <lineage>
        <taxon>Eukaryota</taxon>
        <taxon>Amoebozoa</taxon>
        <taxon>Discosea</taxon>
        <taxon>Longamoebia</taxon>
        <taxon>Centramoebida</taxon>
        <taxon>Acanthamoebidae</taxon>
        <taxon>Acanthamoeba</taxon>
    </lineage>
</organism>
<dbReference type="PANTHER" id="PTHR10527">
    <property type="entry name" value="IMPORTIN BETA"/>
    <property type="match status" value="1"/>
</dbReference>
<dbReference type="InterPro" id="IPR016024">
    <property type="entry name" value="ARM-type_fold"/>
</dbReference>
<evidence type="ECO:0000259" key="7">
    <source>
        <dbReference type="Pfam" id="PF25574"/>
    </source>
</evidence>
<dbReference type="EMBL" id="KB008010">
    <property type="protein sequence ID" value="ELR16008.1"/>
    <property type="molecule type" value="Genomic_DNA"/>
</dbReference>
<evidence type="ECO:0000256" key="6">
    <source>
        <dbReference type="SAM" id="MobiDB-lite"/>
    </source>
</evidence>
<keyword evidence="9" id="KW-1185">Reference proteome</keyword>
<sequence length="955" mass="107369">MSAAVDLRSVIALCWQVVAKNSHTHDTVPLGVLGDSALRLAYTEPRLDSDVRRKLGDLVPHIFKRDYSFGRRWWPKVVETALQQDKWYTTTTSSTTTTFDDGATRQQRHAELEEITIGLLAQLLPIAFFEVGSAMLDTQIAPTLISALAADKPPKQQPGSDRLFPLDDFAPSLLEVLMGLSEAAEYSVLDSAITSVREISEQFSTEMLGPYLDLMLQFTAATTLPNVVRSTAFDAIVAVSSPTLREMTDFVRKTFSVAFQIYLEVDEESKVWSLDELEEEEAEEEEKEEEEEEEEVVEAMAEREEEEEEEEEEEKEEEEEEEGEGGDRGSRRRRVKKQQEEQLLEAGDDQPNGNGVKSRDQVTELNWDDGPERVVERASTFARIVGSKISVPICMKWVDLFIRSEDWKYRYAALMSLTTILETCAPLPCHSTKSATPTDDSADNREASTTWGRTSGYITHLIMSRMQDPHPRDSDLAAPYHGLIVPALNAGILDVNSHVQERACSALGSVFEDELSDMLDLYDEPERERITRLCYELLDNLLDLTQSESKEIKQAAFMAVALMSDSLKEKFAKYYERFAPACLEILRRKQPVAGRNRELAGRALECLTQMAVSVGLETSRSYTEEVLEILRSWTPFAQQLRTQSSTYVMAAIGRMVESLKLGFLPHLDFFFGHLEQAILTGPTLVEDDVAVWQRQFSINVDEIEAKRGAINALHSILRELSHTEEGALGLFPYAERTAKALAEVFLHSLDDQACINAAPCFPLLVTINQQVLKWQKNNSEGGDDDQTEAKKRKRMADSPFNTEDQAGEHHVKDADLFRARTLREQDLAYLIGHIWSWFLRAIEAAAEGEVISAFLNSMASCLDRVGGECLQANNIRSTFETVFECVRSSETQLRLLQEEAGDEEEYIATEEKYDAAQAVQASIDLANRAQSKAARTTALYVLADCIEYLPGVKEV</sequence>
<proteinExistence type="predicted"/>
<dbReference type="RefSeq" id="XP_004338021.1">
    <property type="nucleotide sequence ID" value="XM_004337973.1"/>
</dbReference>
<dbReference type="KEGG" id="acan:ACA1_222740"/>
<evidence type="ECO:0000256" key="5">
    <source>
        <dbReference type="ARBA" id="ARBA00022927"/>
    </source>
</evidence>
<evidence type="ECO:0000313" key="8">
    <source>
        <dbReference type="EMBL" id="ELR16008.1"/>
    </source>
</evidence>
<dbReference type="InterPro" id="IPR058584">
    <property type="entry name" value="IMB1_TNPO1-like_TPR"/>
</dbReference>
<feature type="domain" description="Importin subunit beta-1/Transportin-1-like TPR repeats" evidence="7">
    <location>
        <begin position="530"/>
        <end position="715"/>
    </location>
</feature>
<keyword evidence="3" id="KW-0963">Cytoplasm</keyword>
<dbReference type="GO" id="GO:0006606">
    <property type="term" value="P:protein import into nucleus"/>
    <property type="evidence" value="ECO:0007669"/>
    <property type="project" value="InterPro"/>
</dbReference>
<protein>
    <submittedName>
        <fullName evidence="8">HEAT repeat-containing protein</fullName>
    </submittedName>
</protein>
<dbReference type="AlphaFoldDB" id="L8GTS6"/>
<dbReference type="InterPro" id="IPR040122">
    <property type="entry name" value="Importin_beta"/>
</dbReference>
<evidence type="ECO:0000256" key="3">
    <source>
        <dbReference type="ARBA" id="ARBA00022490"/>
    </source>
</evidence>
<keyword evidence="5" id="KW-0653">Protein transport</keyword>
<dbReference type="GeneID" id="14916727"/>
<evidence type="ECO:0000313" key="9">
    <source>
        <dbReference type="Proteomes" id="UP000011083"/>
    </source>
</evidence>
<feature type="compositionally biased region" description="Acidic residues" evidence="6">
    <location>
        <begin position="275"/>
        <end position="324"/>
    </location>
</feature>
<evidence type="ECO:0000256" key="1">
    <source>
        <dbReference type="ARBA" id="ARBA00004496"/>
    </source>
</evidence>